<name>I0K811_9BACT</name>
<reference evidence="1 2" key="1">
    <citation type="journal article" date="2012" name="J. Bacteriol.">
        <title>Genome Sequence of Fibrella aestuarina BUZ 2T, a Filamentous Marine Bacterium.</title>
        <authorList>
            <person name="Filippini M."/>
            <person name="Qi W."/>
            <person name="Blom J."/>
            <person name="Goesmann A."/>
            <person name="Smits T.H."/>
            <person name="Bagheri H.C."/>
        </authorList>
    </citation>
    <scope>NUCLEOTIDE SEQUENCE [LARGE SCALE GENOMIC DNA]</scope>
    <source>
        <strain evidence="2">BUZ 2T</strain>
    </source>
</reference>
<dbReference type="AlphaFoldDB" id="I0K811"/>
<dbReference type="KEGG" id="fae:FAES_2255"/>
<evidence type="ECO:0000313" key="1">
    <source>
        <dbReference type="EMBL" id="CCH00264.1"/>
    </source>
</evidence>
<sequence length="192" mass="22202">MLRYTANAMDETVSAHLSDFFNGKITPEAFEQWVGQTPELKELVTEDDYFRLISTDFKVADARHSLEDLLRKYIDWAQYEREKLAETLMCIIWKDKAIDALLDTYQRYINGQRFLHTLGYKYGKLFVPADAPRSLRRKLTAEPEPVDPQALFEKIYPDVKAEATRILGLLLAERIQFTGTYTIGGCAEYTES</sequence>
<protein>
    <submittedName>
        <fullName evidence="1">Uncharacterized protein</fullName>
    </submittedName>
</protein>
<accession>I0K811</accession>
<dbReference type="RefSeq" id="WP_015331363.1">
    <property type="nucleotide sequence ID" value="NC_020054.1"/>
</dbReference>
<organism evidence="1 2">
    <name type="scientific">Fibrella aestuarina BUZ 2</name>
    <dbReference type="NCBI Taxonomy" id="1166018"/>
    <lineage>
        <taxon>Bacteria</taxon>
        <taxon>Pseudomonadati</taxon>
        <taxon>Bacteroidota</taxon>
        <taxon>Cytophagia</taxon>
        <taxon>Cytophagales</taxon>
        <taxon>Spirosomataceae</taxon>
        <taxon>Fibrella</taxon>
    </lineage>
</organism>
<proteinExistence type="predicted"/>
<evidence type="ECO:0000313" key="2">
    <source>
        <dbReference type="Proteomes" id="UP000011058"/>
    </source>
</evidence>
<dbReference type="HOGENOM" id="CLU_1413292_0_0_10"/>
<gene>
    <name evidence="1" type="ORF">FAES_2255</name>
</gene>
<dbReference type="eggNOG" id="ENOG5032ZTW">
    <property type="taxonomic scope" value="Bacteria"/>
</dbReference>
<dbReference type="Proteomes" id="UP000011058">
    <property type="component" value="Chromosome"/>
</dbReference>
<dbReference type="EMBL" id="HE796683">
    <property type="protein sequence ID" value="CCH00264.1"/>
    <property type="molecule type" value="Genomic_DNA"/>
</dbReference>
<keyword evidence="2" id="KW-1185">Reference proteome</keyword>
<dbReference type="OrthoDB" id="6398539at2"/>